<evidence type="ECO:0000256" key="4">
    <source>
        <dbReference type="ARBA" id="ARBA00022679"/>
    </source>
</evidence>
<feature type="transmembrane region" description="Helical" evidence="9">
    <location>
        <begin position="134"/>
        <end position="153"/>
    </location>
</feature>
<evidence type="ECO:0000256" key="9">
    <source>
        <dbReference type="SAM" id="Phobius"/>
    </source>
</evidence>
<dbReference type="RefSeq" id="WP_203898643.1">
    <property type="nucleotide sequence ID" value="NZ_BOPF01000006.1"/>
</dbReference>
<evidence type="ECO:0000313" key="12">
    <source>
        <dbReference type="Proteomes" id="UP000619260"/>
    </source>
</evidence>
<keyword evidence="9" id="KW-1133">Transmembrane helix</keyword>
<organism evidence="11 12">
    <name type="scientific">Virgisporangium aliadipatigenens</name>
    <dbReference type="NCBI Taxonomy" id="741659"/>
    <lineage>
        <taxon>Bacteria</taxon>
        <taxon>Bacillati</taxon>
        <taxon>Actinomycetota</taxon>
        <taxon>Actinomycetes</taxon>
        <taxon>Micromonosporales</taxon>
        <taxon>Micromonosporaceae</taxon>
        <taxon>Virgisporangium</taxon>
    </lineage>
</organism>
<dbReference type="Gene3D" id="3.30.565.10">
    <property type="entry name" value="Histidine kinase-like ATPase, C-terminal domain"/>
    <property type="match status" value="1"/>
</dbReference>
<keyword evidence="5" id="KW-0547">Nucleotide-binding</keyword>
<evidence type="ECO:0000256" key="3">
    <source>
        <dbReference type="ARBA" id="ARBA00022553"/>
    </source>
</evidence>
<dbReference type="EMBL" id="BOPF01000006">
    <property type="protein sequence ID" value="GIJ45087.1"/>
    <property type="molecule type" value="Genomic_DNA"/>
</dbReference>
<keyword evidence="3" id="KW-0597">Phosphoprotein</keyword>
<evidence type="ECO:0000259" key="10">
    <source>
        <dbReference type="Pfam" id="PF07730"/>
    </source>
</evidence>
<dbReference type="InterPro" id="IPR050482">
    <property type="entry name" value="Sensor_HK_TwoCompSys"/>
</dbReference>
<name>A0A8J4DQ59_9ACTN</name>
<feature type="domain" description="Signal transduction histidine kinase subgroup 3 dimerisation and phosphoacceptor" evidence="10">
    <location>
        <begin position="176"/>
        <end position="241"/>
    </location>
</feature>
<comment type="caution">
    <text evidence="11">The sequence shown here is derived from an EMBL/GenBank/DDBJ whole genome shotgun (WGS) entry which is preliminary data.</text>
</comment>
<accession>A0A8J4DQ59</accession>
<evidence type="ECO:0000256" key="6">
    <source>
        <dbReference type="ARBA" id="ARBA00022777"/>
    </source>
</evidence>
<evidence type="ECO:0000256" key="2">
    <source>
        <dbReference type="ARBA" id="ARBA00012438"/>
    </source>
</evidence>
<keyword evidence="12" id="KW-1185">Reference proteome</keyword>
<dbReference type="InterPro" id="IPR036890">
    <property type="entry name" value="HATPase_C_sf"/>
</dbReference>
<dbReference type="GO" id="GO:0005524">
    <property type="term" value="F:ATP binding"/>
    <property type="evidence" value="ECO:0007669"/>
    <property type="project" value="UniProtKB-KW"/>
</dbReference>
<dbReference type="CDD" id="cd16917">
    <property type="entry name" value="HATPase_UhpB-NarQ-NarX-like"/>
    <property type="match status" value="1"/>
</dbReference>
<sequence>MGRFARIAATPAIVEFGVPACLALFVLGSLPLVNHLSPADRAPDALAAGLAGLAALSCAGRRRWPVPTLGAVTLLTTTYLLVGYPFGPILLCVALAVYSVARRRPPAPAALWCVAAFAALTPHVFVHASALPGLVGLIPASAWVAVPFTAGVARRAVLEARARERHEAERRLVDAERLRLAQEVHDVVGHGLAAINMQASIALHVASKSPAQAALALAAISRASADALAELRATLAAITPAEAHAARPPAPGLARLDDLRRRVEDAGVAVEITTRGRPRPLPNAVDTAAYRVLQEALTNVVKHSAHPRAAVGLEYGKGALTLTVINQDLAPEHTVGFGINGMRRRVEHLGGQLTAGPGEGTFEVRASLPTGAGAVR</sequence>
<evidence type="ECO:0000256" key="5">
    <source>
        <dbReference type="ARBA" id="ARBA00022741"/>
    </source>
</evidence>
<dbReference type="PANTHER" id="PTHR24421">
    <property type="entry name" value="NITRATE/NITRITE SENSOR PROTEIN NARX-RELATED"/>
    <property type="match status" value="1"/>
</dbReference>
<gene>
    <name evidence="11" type="ORF">Val02_19730</name>
</gene>
<keyword evidence="4" id="KW-0808">Transferase</keyword>
<evidence type="ECO:0000256" key="1">
    <source>
        <dbReference type="ARBA" id="ARBA00000085"/>
    </source>
</evidence>
<dbReference type="SUPFAM" id="SSF55874">
    <property type="entry name" value="ATPase domain of HSP90 chaperone/DNA topoisomerase II/histidine kinase"/>
    <property type="match status" value="1"/>
</dbReference>
<feature type="transmembrane region" description="Helical" evidence="9">
    <location>
        <begin position="109"/>
        <end position="128"/>
    </location>
</feature>
<evidence type="ECO:0000313" key="11">
    <source>
        <dbReference type="EMBL" id="GIJ45087.1"/>
    </source>
</evidence>
<evidence type="ECO:0000256" key="8">
    <source>
        <dbReference type="ARBA" id="ARBA00023012"/>
    </source>
</evidence>
<comment type="catalytic activity">
    <reaction evidence="1">
        <text>ATP + protein L-histidine = ADP + protein N-phospho-L-histidine.</text>
        <dbReference type="EC" id="2.7.13.3"/>
    </reaction>
</comment>
<dbReference type="InterPro" id="IPR011712">
    <property type="entry name" value="Sig_transdc_His_kin_sub3_dim/P"/>
</dbReference>
<dbReference type="Pfam" id="PF07730">
    <property type="entry name" value="HisKA_3"/>
    <property type="match status" value="1"/>
</dbReference>
<keyword evidence="8" id="KW-0902">Two-component regulatory system</keyword>
<proteinExistence type="predicted"/>
<dbReference type="GO" id="GO:0000155">
    <property type="term" value="F:phosphorelay sensor kinase activity"/>
    <property type="evidence" value="ECO:0007669"/>
    <property type="project" value="InterPro"/>
</dbReference>
<dbReference type="AlphaFoldDB" id="A0A8J4DQ59"/>
<protein>
    <recommendedName>
        <fullName evidence="2">histidine kinase</fullName>
        <ecNumber evidence="2">2.7.13.3</ecNumber>
    </recommendedName>
</protein>
<dbReference type="PANTHER" id="PTHR24421:SF10">
    <property type="entry name" value="NITRATE_NITRITE SENSOR PROTEIN NARQ"/>
    <property type="match status" value="1"/>
</dbReference>
<feature type="transmembrane region" description="Helical" evidence="9">
    <location>
        <begin position="12"/>
        <end position="33"/>
    </location>
</feature>
<dbReference type="GO" id="GO:0046983">
    <property type="term" value="F:protein dimerization activity"/>
    <property type="evidence" value="ECO:0007669"/>
    <property type="project" value="InterPro"/>
</dbReference>
<keyword evidence="7" id="KW-0067">ATP-binding</keyword>
<dbReference type="Gene3D" id="1.20.5.1930">
    <property type="match status" value="1"/>
</dbReference>
<feature type="transmembrane region" description="Helical" evidence="9">
    <location>
        <begin position="71"/>
        <end position="97"/>
    </location>
</feature>
<dbReference type="EC" id="2.7.13.3" evidence="2"/>
<keyword evidence="9" id="KW-0472">Membrane</keyword>
<evidence type="ECO:0000256" key="7">
    <source>
        <dbReference type="ARBA" id="ARBA00022840"/>
    </source>
</evidence>
<keyword evidence="9" id="KW-0812">Transmembrane</keyword>
<reference evidence="11" key="1">
    <citation type="submission" date="2021-01" db="EMBL/GenBank/DDBJ databases">
        <title>Whole genome shotgun sequence of Virgisporangium aliadipatigenens NBRC 105644.</title>
        <authorList>
            <person name="Komaki H."/>
            <person name="Tamura T."/>
        </authorList>
    </citation>
    <scope>NUCLEOTIDE SEQUENCE</scope>
    <source>
        <strain evidence="11">NBRC 105644</strain>
    </source>
</reference>
<dbReference type="GO" id="GO:0016020">
    <property type="term" value="C:membrane"/>
    <property type="evidence" value="ECO:0007669"/>
    <property type="project" value="InterPro"/>
</dbReference>
<dbReference type="Proteomes" id="UP000619260">
    <property type="component" value="Unassembled WGS sequence"/>
</dbReference>
<keyword evidence="6 11" id="KW-0418">Kinase</keyword>